<dbReference type="AlphaFoldDB" id="A0AAV2R130"/>
<dbReference type="GO" id="GO:0005576">
    <property type="term" value="C:extracellular region"/>
    <property type="evidence" value="ECO:0007669"/>
    <property type="project" value="InterPro"/>
</dbReference>
<dbReference type="Gene3D" id="2.170.140.10">
    <property type="entry name" value="Chitin binding domain"/>
    <property type="match status" value="2"/>
</dbReference>
<feature type="domain" description="C-type lectin" evidence="2">
    <location>
        <begin position="281"/>
        <end position="395"/>
    </location>
</feature>
<dbReference type="InterPro" id="IPR002557">
    <property type="entry name" value="Chitin-bd_dom"/>
</dbReference>
<dbReference type="SMART" id="SM00494">
    <property type="entry name" value="ChtBD2"/>
    <property type="match status" value="3"/>
</dbReference>
<proteinExistence type="predicted"/>
<dbReference type="InterPro" id="IPR001304">
    <property type="entry name" value="C-type_lectin-like"/>
</dbReference>
<protein>
    <recommendedName>
        <fullName evidence="6">C-type lectin domain-containing protein</fullName>
    </recommendedName>
</protein>
<sequence length="396" mass="45196">ANEYLCSENELYGGVCYPGSPKECSCNEADIFRTDLYNPSKFLECGIVGSEPKIHSCQEGFVFDEENSICVTEIYEWTCTAEGTSVVEDDCTKYFTCIFTTEGYVHKEFTCPNNTMFNDKTGKCEDPCYWYYDDITCEVEGRFADPSDCTQYHECIADPLIPSEFIRVKLSCPEGLEWSQIINEGYGHCVARETTEEQCVPQKPKENSCKIPNEWCTTEPTTEEPTTEEPTIEEQTTEPSTEGTPRSNMRMKEQQTKTGVPRSNTGRNPDNCVTPWVYGETSSACFLFVQKSMDWDSARTYCLDNGGELLILDLESKRSDIINSYETSEMINHNIWLGANDRSGSWYWINGSPVSSGWKYWSFNEDNMCMFTNIYGHHEPLVNFCSHSLPNFICEK</sequence>
<feature type="domain" description="Chitin-binding type-2" evidence="3">
    <location>
        <begin position="134"/>
        <end position="201"/>
    </location>
</feature>
<feature type="region of interest" description="Disordered" evidence="1">
    <location>
        <begin position="214"/>
        <end position="266"/>
    </location>
</feature>
<dbReference type="Pfam" id="PF01607">
    <property type="entry name" value="CBM_14"/>
    <property type="match status" value="1"/>
</dbReference>
<dbReference type="EMBL" id="CAXKWB010013572">
    <property type="protein sequence ID" value="CAL4108210.1"/>
    <property type="molecule type" value="Genomic_DNA"/>
</dbReference>
<evidence type="ECO:0000259" key="3">
    <source>
        <dbReference type="PROSITE" id="PS50940"/>
    </source>
</evidence>
<dbReference type="Proteomes" id="UP001497623">
    <property type="component" value="Unassembled WGS sequence"/>
</dbReference>
<evidence type="ECO:0000259" key="2">
    <source>
        <dbReference type="PROSITE" id="PS50041"/>
    </source>
</evidence>
<feature type="domain" description="Chitin-binding type-2" evidence="3">
    <location>
        <begin position="76"/>
        <end position="124"/>
    </location>
</feature>
<organism evidence="4 5">
    <name type="scientific">Meganyctiphanes norvegica</name>
    <name type="common">Northern krill</name>
    <name type="synonym">Thysanopoda norvegica</name>
    <dbReference type="NCBI Taxonomy" id="48144"/>
    <lineage>
        <taxon>Eukaryota</taxon>
        <taxon>Metazoa</taxon>
        <taxon>Ecdysozoa</taxon>
        <taxon>Arthropoda</taxon>
        <taxon>Crustacea</taxon>
        <taxon>Multicrustacea</taxon>
        <taxon>Malacostraca</taxon>
        <taxon>Eumalacostraca</taxon>
        <taxon>Eucarida</taxon>
        <taxon>Euphausiacea</taxon>
        <taxon>Euphausiidae</taxon>
        <taxon>Meganyctiphanes</taxon>
    </lineage>
</organism>
<evidence type="ECO:0008006" key="6">
    <source>
        <dbReference type="Google" id="ProtNLM"/>
    </source>
</evidence>
<reference evidence="4 5" key="1">
    <citation type="submission" date="2024-05" db="EMBL/GenBank/DDBJ databases">
        <authorList>
            <person name="Wallberg A."/>
        </authorList>
    </citation>
    <scope>NUCLEOTIDE SEQUENCE [LARGE SCALE GENOMIC DNA]</scope>
</reference>
<feature type="non-terminal residue" evidence="4">
    <location>
        <position position="1"/>
    </location>
</feature>
<accession>A0AAV2R130</accession>
<gene>
    <name evidence="4" type="ORF">MNOR_LOCUS18743</name>
</gene>
<dbReference type="CDD" id="cd00037">
    <property type="entry name" value="CLECT"/>
    <property type="match status" value="1"/>
</dbReference>
<keyword evidence="5" id="KW-1185">Reference proteome</keyword>
<name>A0AAV2R130_MEGNR</name>
<feature type="compositionally biased region" description="Acidic residues" evidence="1">
    <location>
        <begin position="221"/>
        <end position="236"/>
    </location>
</feature>
<dbReference type="PROSITE" id="PS50041">
    <property type="entry name" value="C_TYPE_LECTIN_2"/>
    <property type="match status" value="1"/>
</dbReference>
<dbReference type="SUPFAM" id="SSF57625">
    <property type="entry name" value="Invertebrate chitin-binding proteins"/>
    <property type="match status" value="3"/>
</dbReference>
<evidence type="ECO:0000313" key="5">
    <source>
        <dbReference type="Proteomes" id="UP001497623"/>
    </source>
</evidence>
<dbReference type="Pfam" id="PF00059">
    <property type="entry name" value="Lectin_C"/>
    <property type="match status" value="1"/>
</dbReference>
<dbReference type="InterPro" id="IPR016186">
    <property type="entry name" value="C-type_lectin-like/link_sf"/>
</dbReference>
<comment type="caution">
    <text evidence="4">The sequence shown here is derived from an EMBL/GenBank/DDBJ whole genome shotgun (WGS) entry which is preliminary data.</text>
</comment>
<dbReference type="SMART" id="SM00034">
    <property type="entry name" value="CLECT"/>
    <property type="match status" value="1"/>
</dbReference>
<dbReference type="SUPFAM" id="SSF56436">
    <property type="entry name" value="C-type lectin-like"/>
    <property type="match status" value="1"/>
</dbReference>
<feature type="compositionally biased region" description="Polar residues" evidence="1">
    <location>
        <begin position="256"/>
        <end position="266"/>
    </location>
</feature>
<dbReference type="PROSITE" id="PS50940">
    <property type="entry name" value="CHIT_BIND_II"/>
    <property type="match status" value="2"/>
</dbReference>
<dbReference type="GO" id="GO:0008061">
    <property type="term" value="F:chitin binding"/>
    <property type="evidence" value="ECO:0007669"/>
    <property type="project" value="InterPro"/>
</dbReference>
<dbReference type="InterPro" id="IPR036508">
    <property type="entry name" value="Chitin-bd_dom_sf"/>
</dbReference>
<dbReference type="InterPro" id="IPR016187">
    <property type="entry name" value="CTDL_fold"/>
</dbReference>
<dbReference type="Gene3D" id="3.10.100.10">
    <property type="entry name" value="Mannose-Binding Protein A, subunit A"/>
    <property type="match status" value="1"/>
</dbReference>
<evidence type="ECO:0000313" key="4">
    <source>
        <dbReference type="EMBL" id="CAL4108210.1"/>
    </source>
</evidence>
<evidence type="ECO:0000256" key="1">
    <source>
        <dbReference type="SAM" id="MobiDB-lite"/>
    </source>
</evidence>